<sequence length="163" mass="16839">MRYCLAAAVIVVLAVAASLIADRIGNYALASLLPHDGPAHLCNAPLIARLLFALLATMELVTMAALLLVAVDRRRLLPKGAATFNVPVLGAGHVVAVAALALLLHLGLYAIAFRADNICAATSIAAWLKHYTALISFAALYVAGSLILIGAVLLAAKPALLAK</sequence>
<reference evidence="2 3" key="1">
    <citation type="submission" date="2019-07" db="EMBL/GenBank/DDBJ databases">
        <title>Whole genome shotgun sequence of Reyranella soli NBRC 108950.</title>
        <authorList>
            <person name="Hosoyama A."/>
            <person name="Uohara A."/>
            <person name="Ohji S."/>
            <person name="Ichikawa N."/>
        </authorList>
    </citation>
    <scope>NUCLEOTIDE SEQUENCE [LARGE SCALE GENOMIC DNA]</scope>
    <source>
        <strain evidence="2 3">NBRC 108950</strain>
    </source>
</reference>
<feature type="transmembrane region" description="Helical" evidence="1">
    <location>
        <begin position="83"/>
        <end position="111"/>
    </location>
</feature>
<accession>A0A512NRC7</accession>
<evidence type="ECO:0000313" key="2">
    <source>
        <dbReference type="EMBL" id="GEP61489.1"/>
    </source>
</evidence>
<feature type="transmembrane region" description="Helical" evidence="1">
    <location>
        <begin position="131"/>
        <end position="156"/>
    </location>
</feature>
<dbReference type="EMBL" id="BKAJ01000228">
    <property type="protein sequence ID" value="GEP61489.1"/>
    <property type="molecule type" value="Genomic_DNA"/>
</dbReference>
<keyword evidence="3" id="KW-1185">Reference proteome</keyword>
<proteinExistence type="predicted"/>
<keyword evidence="1" id="KW-0812">Transmembrane</keyword>
<keyword evidence="1" id="KW-0472">Membrane</keyword>
<dbReference type="AlphaFoldDB" id="A0A512NRC7"/>
<organism evidence="2 3">
    <name type="scientific">Reyranella soli</name>
    <dbReference type="NCBI Taxonomy" id="1230389"/>
    <lineage>
        <taxon>Bacteria</taxon>
        <taxon>Pseudomonadati</taxon>
        <taxon>Pseudomonadota</taxon>
        <taxon>Alphaproteobacteria</taxon>
        <taxon>Hyphomicrobiales</taxon>
        <taxon>Reyranellaceae</taxon>
        <taxon>Reyranella</taxon>
    </lineage>
</organism>
<keyword evidence="1" id="KW-1133">Transmembrane helix</keyword>
<protein>
    <submittedName>
        <fullName evidence="2">Uncharacterized protein</fullName>
    </submittedName>
</protein>
<feature type="transmembrane region" description="Helical" evidence="1">
    <location>
        <begin position="45"/>
        <end position="71"/>
    </location>
</feature>
<comment type="caution">
    <text evidence="2">The sequence shown here is derived from an EMBL/GenBank/DDBJ whole genome shotgun (WGS) entry which is preliminary data.</text>
</comment>
<name>A0A512NRC7_9HYPH</name>
<evidence type="ECO:0000313" key="3">
    <source>
        <dbReference type="Proteomes" id="UP000321058"/>
    </source>
</evidence>
<evidence type="ECO:0000256" key="1">
    <source>
        <dbReference type="SAM" id="Phobius"/>
    </source>
</evidence>
<dbReference type="Proteomes" id="UP000321058">
    <property type="component" value="Unassembled WGS sequence"/>
</dbReference>
<gene>
    <name evidence="2" type="ORF">RSO01_86550</name>
</gene>